<dbReference type="InterPro" id="IPR035671">
    <property type="entry name" value="DsbD_gamma"/>
</dbReference>
<dbReference type="GeneID" id="303484621"/>
<dbReference type="Proteomes" id="UP000258016">
    <property type="component" value="Chromosome"/>
</dbReference>
<evidence type="ECO:0000256" key="1">
    <source>
        <dbReference type="SAM" id="Phobius"/>
    </source>
</evidence>
<keyword evidence="1" id="KW-1133">Transmembrane helix</keyword>
<evidence type="ECO:0000313" key="4">
    <source>
        <dbReference type="EMBL" id="ASR53308.1"/>
    </source>
</evidence>
<feature type="transmembrane region" description="Helical" evidence="1">
    <location>
        <begin position="342"/>
        <end position="361"/>
    </location>
</feature>
<feature type="chain" id="PRO_5046610941" evidence="2">
    <location>
        <begin position="26"/>
        <end position="691"/>
    </location>
</feature>
<feature type="transmembrane region" description="Helical" evidence="1">
    <location>
        <begin position="453"/>
        <end position="478"/>
    </location>
</feature>
<dbReference type="EMBL" id="CP020083">
    <property type="protein sequence ID" value="ASR53308.1"/>
    <property type="molecule type" value="Genomic_DNA"/>
</dbReference>
<keyword evidence="2" id="KW-0732">Signal</keyword>
<feature type="domain" description="Thioredoxin" evidence="3">
    <location>
        <begin position="553"/>
        <end position="691"/>
    </location>
</feature>
<feature type="signal peptide" evidence="2">
    <location>
        <begin position="1"/>
        <end position="25"/>
    </location>
</feature>
<feature type="transmembrane region" description="Helical" evidence="1">
    <location>
        <begin position="421"/>
        <end position="447"/>
    </location>
</feature>
<keyword evidence="5" id="KW-1185">Reference proteome</keyword>
<sequence length="691" mass="71337">MRLLKAVLAVMLTLLPLAASTQLVAQPLQRGPNNIAASLVAESPAPAPGSTVDLAFAMTPKSGWHGYWLNPGDAGLGMTLTWNLPRGVSAGELRYPVPETLIIAGLMNHVFEGAYAPLVALTIDPSLAPGARLPISVKADWLACTDEICVPESATLSTSLIVGDGATSKDTRARFDGWRQRLPAPLGSKATYQLDGKILRIAVPYPAAGDIEAPYFFASTERAVRYSAPQAFFRDGDRLIIETEASGALAGPLAGVLRIGEHLGLELVADKGAVAPGGTRIDAAAADEPEGGMLALLAAALGGALLGGLLLNIMPCVFPILSLKAISLAKAGGDERGARRDALAYTAGIVLVCVALGGLLLILRAGGEQIGWAFQLQDPRIILGLLLLVTTISFNLAGLFEFGSISAGSSLIGRGGAAGSFWTGALAAFVATPCTGPFMAAAMGSALVLPVPAALLVFAGLGLGLALPFLAIGFIPALRHRLPRPGAWMGTFRSIMAVPMFLTGLALVWLLGQQTGNTGVLFGLAAAMLLALLLWWLGARQKAGRSGWLPLAPALASAVAAVLLLPTGGSAASPGTSAGATLPAQPFSEAKLAQLRAAGTPVFAYFTADWCITCKANEAAAIQREATAAAFSKAGVVVLEGDWTRRDAAISRYLEAQGRSGVPLYVWYKPGSDPVILPQVLTVETLTELVG</sequence>
<evidence type="ECO:0000256" key="2">
    <source>
        <dbReference type="SAM" id="SignalP"/>
    </source>
</evidence>
<feature type="transmembrane region" description="Helical" evidence="1">
    <location>
        <begin position="490"/>
        <end position="512"/>
    </location>
</feature>
<keyword evidence="1" id="KW-0812">Transmembrane</keyword>
<keyword evidence="1" id="KW-0472">Membrane</keyword>
<dbReference type="RefSeq" id="WP_117353338.1">
    <property type="nucleotide sequence ID" value="NZ_CP020083.1"/>
</dbReference>
<dbReference type="PANTHER" id="PTHR32234:SF3">
    <property type="entry name" value="SUPPRESSION OF COPPER SENSITIVITY PROTEIN"/>
    <property type="match status" value="1"/>
</dbReference>
<feature type="transmembrane region" description="Helical" evidence="1">
    <location>
        <begin position="548"/>
        <end position="566"/>
    </location>
</feature>
<accession>A0ABM6MBA1</accession>
<dbReference type="Gene3D" id="3.40.30.10">
    <property type="entry name" value="Glutaredoxin"/>
    <property type="match status" value="1"/>
</dbReference>
<dbReference type="PANTHER" id="PTHR32234">
    <property type="entry name" value="THIOL:DISULFIDE INTERCHANGE PROTEIN DSBD"/>
    <property type="match status" value="1"/>
</dbReference>
<gene>
    <name evidence="4" type="ORF">B5J99_03420</name>
</gene>
<dbReference type="SUPFAM" id="SSF52833">
    <property type="entry name" value="Thioredoxin-like"/>
    <property type="match status" value="1"/>
</dbReference>
<proteinExistence type="predicted"/>
<name>A0ABM6MBA1_9SPHN</name>
<reference evidence="4 5" key="1">
    <citation type="submission" date="2017-03" db="EMBL/GenBank/DDBJ databases">
        <title>Complete genome sequence of Blastomonas fulva degrading microcsystin LR.</title>
        <authorList>
            <person name="Lee H.-g."/>
            <person name="Jin L."/>
            <person name="oh H.-M."/>
        </authorList>
    </citation>
    <scope>NUCLEOTIDE SEQUENCE [LARGE SCALE GENOMIC DNA]</scope>
    <source>
        <strain evidence="4 5">T2</strain>
    </source>
</reference>
<dbReference type="Pfam" id="PF13899">
    <property type="entry name" value="Thioredoxin_7"/>
    <property type="match status" value="1"/>
</dbReference>
<protein>
    <submittedName>
        <fullName evidence="4">Thiol:disulfide interchange protein</fullName>
    </submittedName>
</protein>
<feature type="transmembrane region" description="Helical" evidence="1">
    <location>
        <begin position="518"/>
        <end position="536"/>
    </location>
</feature>
<dbReference type="CDD" id="cd02953">
    <property type="entry name" value="DsbDgamma"/>
    <property type="match status" value="1"/>
</dbReference>
<organism evidence="4 5">
    <name type="scientific">Blastomonas fulva</name>
    <dbReference type="NCBI Taxonomy" id="1550728"/>
    <lineage>
        <taxon>Bacteria</taxon>
        <taxon>Pseudomonadati</taxon>
        <taxon>Pseudomonadota</taxon>
        <taxon>Alphaproteobacteria</taxon>
        <taxon>Sphingomonadales</taxon>
        <taxon>Sphingomonadaceae</taxon>
        <taxon>Blastomonas</taxon>
    </lineage>
</organism>
<evidence type="ECO:0000259" key="3">
    <source>
        <dbReference type="PROSITE" id="PS51352"/>
    </source>
</evidence>
<feature type="transmembrane region" description="Helical" evidence="1">
    <location>
        <begin position="293"/>
        <end position="321"/>
    </location>
</feature>
<dbReference type="InterPro" id="IPR028250">
    <property type="entry name" value="DsbDN"/>
</dbReference>
<dbReference type="InterPro" id="IPR036249">
    <property type="entry name" value="Thioredoxin-like_sf"/>
</dbReference>
<evidence type="ECO:0000313" key="5">
    <source>
        <dbReference type="Proteomes" id="UP000258016"/>
    </source>
</evidence>
<dbReference type="Pfam" id="PF11412">
    <property type="entry name" value="DsbD_N"/>
    <property type="match status" value="1"/>
</dbReference>
<dbReference type="PROSITE" id="PS51352">
    <property type="entry name" value="THIOREDOXIN_2"/>
    <property type="match status" value="1"/>
</dbReference>
<dbReference type="InterPro" id="IPR013766">
    <property type="entry name" value="Thioredoxin_domain"/>
</dbReference>
<feature type="transmembrane region" description="Helical" evidence="1">
    <location>
        <begin position="381"/>
        <end position="400"/>
    </location>
</feature>